<feature type="domain" description="PTS EIIB type-2" evidence="7">
    <location>
        <begin position="412"/>
        <end position="500"/>
    </location>
</feature>
<protein>
    <submittedName>
        <fullName evidence="9">BglG family transcription antiterminator</fullName>
    </submittedName>
</protein>
<dbReference type="InterPro" id="IPR013011">
    <property type="entry name" value="PTS_EIIB_2"/>
</dbReference>
<accession>A0A5D8QFI3</accession>
<dbReference type="SUPFAM" id="SSF52794">
    <property type="entry name" value="PTS system IIB component-like"/>
    <property type="match status" value="1"/>
</dbReference>
<evidence type="ECO:0000256" key="3">
    <source>
        <dbReference type="ARBA" id="ARBA00023015"/>
    </source>
</evidence>
<feature type="domain" description="PRD" evidence="8">
    <location>
        <begin position="302"/>
        <end position="409"/>
    </location>
</feature>
<proteinExistence type="predicted"/>
<keyword evidence="10" id="KW-1185">Reference proteome</keyword>
<keyword evidence="5" id="KW-0804">Transcription</keyword>
<dbReference type="Gene3D" id="3.40.50.2300">
    <property type="match status" value="1"/>
</dbReference>
<dbReference type="InterPro" id="IPR036634">
    <property type="entry name" value="PRD_sf"/>
</dbReference>
<dbReference type="InterPro" id="IPR036388">
    <property type="entry name" value="WH-like_DNA-bd_sf"/>
</dbReference>
<dbReference type="GO" id="GO:0009401">
    <property type="term" value="P:phosphoenolpyruvate-dependent sugar phosphotransferase system"/>
    <property type="evidence" value="ECO:0007669"/>
    <property type="project" value="InterPro"/>
</dbReference>
<evidence type="ECO:0000259" key="8">
    <source>
        <dbReference type="PROSITE" id="PS51372"/>
    </source>
</evidence>
<evidence type="ECO:0000256" key="1">
    <source>
        <dbReference type="ARBA" id="ARBA00022679"/>
    </source>
</evidence>
<evidence type="ECO:0000313" key="10">
    <source>
        <dbReference type="Proteomes" id="UP000322976"/>
    </source>
</evidence>
<comment type="caution">
    <text evidence="9">The sequence shown here is derived from an EMBL/GenBank/DDBJ whole genome shotgun (WGS) entry which is preliminary data.</text>
</comment>
<dbReference type="InterPro" id="IPR016152">
    <property type="entry name" value="PTrfase/Anion_transptr"/>
</dbReference>
<evidence type="ECO:0000256" key="5">
    <source>
        <dbReference type="ARBA" id="ARBA00023163"/>
    </source>
</evidence>
<evidence type="ECO:0000313" key="9">
    <source>
        <dbReference type="EMBL" id="TZE82959.1"/>
    </source>
</evidence>
<dbReference type="CDD" id="cd05568">
    <property type="entry name" value="PTS_IIB_bgl_like"/>
    <property type="match status" value="1"/>
</dbReference>
<evidence type="ECO:0000256" key="2">
    <source>
        <dbReference type="ARBA" id="ARBA00022737"/>
    </source>
</evidence>
<dbReference type="RefSeq" id="WP_149544516.1">
    <property type="nucleotide sequence ID" value="NZ_VTPS01000003.1"/>
</dbReference>
<reference evidence="9 10" key="1">
    <citation type="submission" date="2019-08" db="EMBL/GenBank/DDBJ databases">
        <title>Calorimonas adulescens gen. nov., sp. nov., an anaerobic thermophilic bacterium from Sakhalin hot spring.</title>
        <authorList>
            <person name="Khomyakova M.A."/>
            <person name="Merkel A.Y."/>
            <person name="Novikov A."/>
            <person name="Bonch-Osmolovskaya E.A."/>
            <person name="Slobodkin A.I."/>
        </authorList>
    </citation>
    <scope>NUCLEOTIDE SEQUENCE [LARGE SCALE GENOMIC DNA]</scope>
    <source>
        <strain evidence="9 10">A05MB</strain>
    </source>
</reference>
<keyword evidence="4" id="KW-0010">Activator</keyword>
<dbReference type="Gene3D" id="1.10.1790.10">
    <property type="entry name" value="PRD domain"/>
    <property type="match status" value="2"/>
</dbReference>
<evidence type="ECO:0000256" key="4">
    <source>
        <dbReference type="ARBA" id="ARBA00023159"/>
    </source>
</evidence>
<dbReference type="PROSITE" id="PS51094">
    <property type="entry name" value="PTS_EIIA_TYPE_2"/>
    <property type="match status" value="1"/>
</dbReference>
<gene>
    <name evidence="9" type="ORF">FWJ32_03125</name>
</gene>
<dbReference type="Pfam" id="PF00359">
    <property type="entry name" value="PTS_EIIA_2"/>
    <property type="match status" value="1"/>
</dbReference>
<evidence type="ECO:0000259" key="6">
    <source>
        <dbReference type="PROSITE" id="PS51094"/>
    </source>
</evidence>
<sequence length="698" mass="79582">MQLDTRCIDILNYLLETDKPATTSKLAEVFKVSTRTIRYDLDRIDDWLKENNISPVERKPNTGVYLREKKSIADALSSINYYEYGPGRLEREDILKALILKARDEIKIDELAEKLYVSRNTVINDLKNVRDWFKRFNINIKPTKNGLKVIGKEKDIRRAAIELLTDEVDTAKILEYLEGWNFGPGAGKEMSDFISEEDTKFLSEVLREAERELGYRLSDMDFSGLILHLAIAVKRIKLGRNIMMPHEEIKQLQVTKEFAVASQIASCIESHYGIEVPIEEMGYITLHLLGSKSTTAVDIEKENWLDVEFMTSELIKKVEEELKVDLEHDDILFKGLKEHLTPTLYRIKNDLPVKNPLLDDVKANYPKLFKAVEKAVKIVENYAGKRINEDEIGYISFHFGAALERMRSKRSIRAVLVCSTGLGTARLLATRVMNEFENIIIEDITSYHGLKELKTDADIIISTINLKDTTLPYVRVSPMLAEEDIDSIKRILREIYIKPEPINGDKLEQVIKAIKRYAIVTDEAGLKEELSRIIAPKIPHLISREVRQPVLNDLLTEKTIKLNVEVDNWEEAIREGGKLLLEAGKIEARYIDAMIKTAKQLGPYIVIAPGIAMPHARPEDGVKEVGMSLITLRTPVNFGHRQNDPVKIVVCLCAVDNNSHIKALSQLVKFLSSEDVQSVLIKDINKERVIDYIIKYSS</sequence>
<dbReference type="InterPro" id="IPR036095">
    <property type="entry name" value="PTS_EIIB-like_sf"/>
</dbReference>
<dbReference type="EMBL" id="VTPS01000003">
    <property type="protein sequence ID" value="TZE82959.1"/>
    <property type="molecule type" value="Genomic_DNA"/>
</dbReference>
<dbReference type="SUPFAM" id="SSF55804">
    <property type="entry name" value="Phoshotransferase/anion transport protein"/>
    <property type="match status" value="1"/>
</dbReference>
<dbReference type="SUPFAM" id="SSF46785">
    <property type="entry name" value="Winged helix' DNA-binding domain"/>
    <property type="match status" value="1"/>
</dbReference>
<name>A0A5D8QFI3_9THEO</name>
<evidence type="ECO:0000259" key="7">
    <source>
        <dbReference type="PROSITE" id="PS51099"/>
    </source>
</evidence>
<dbReference type="Gene3D" id="3.40.930.10">
    <property type="entry name" value="Mannitol-specific EII, Chain A"/>
    <property type="match status" value="1"/>
</dbReference>
<organism evidence="9 10">
    <name type="scientific">Calorimonas adulescens</name>
    <dbReference type="NCBI Taxonomy" id="2606906"/>
    <lineage>
        <taxon>Bacteria</taxon>
        <taxon>Bacillati</taxon>
        <taxon>Bacillota</taxon>
        <taxon>Clostridia</taxon>
        <taxon>Thermoanaerobacterales</taxon>
        <taxon>Thermoanaerobacteraceae</taxon>
        <taxon>Calorimonas</taxon>
    </lineage>
</organism>
<dbReference type="InterPro" id="IPR036390">
    <property type="entry name" value="WH_DNA-bd_sf"/>
</dbReference>
<feature type="domain" description="PRD" evidence="8">
    <location>
        <begin position="193"/>
        <end position="298"/>
    </location>
</feature>
<dbReference type="InterPro" id="IPR050661">
    <property type="entry name" value="BglG_antiterminators"/>
</dbReference>
<keyword evidence="3" id="KW-0805">Transcription regulation</keyword>
<dbReference type="Proteomes" id="UP000322976">
    <property type="component" value="Unassembled WGS sequence"/>
</dbReference>
<feature type="domain" description="PTS EIIA type-2" evidence="6">
    <location>
        <begin position="553"/>
        <end position="696"/>
    </location>
</feature>
<keyword evidence="2" id="KW-0677">Repeat</keyword>
<dbReference type="GO" id="GO:0006355">
    <property type="term" value="P:regulation of DNA-templated transcription"/>
    <property type="evidence" value="ECO:0007669"/>
    <property type="project" value="InterPro"/>
</dbReference>
<dbReference type="CDD" id="cd00211">
    <property type="entry name" value="PTS_IIA_fru"/>
    <property type="match status" value="1"/>
</dbReference>
<dbReference type="Pfam" id="PF00874">
    <property type="entry name" value="PRD"/>
    <property type="match status" value="2"/>
</dbReference>
<dbReference type="InterPro" id="IPR011608">
    <property type="entry name" value="PRD"/>
</dbReference>
<dbReference type="Pfam" id="PF08279">
    <property type="entry name" value="HTH_11"/>
    <property type="match status" value="1"/>
</dbReference>
<dbReference type="PROSITE" id="PS00372">
    <property type="entry name" value="PTS_EIIA_TYPE_2_HIS"/>
    <property type="match status" value="1"/>
</dbReference>
<dbReference type="InterPro" id="IPR013196">
    <property type="entry name" value="HTH_11"/>
</dbReference>
<dbReference type="GO" id="GO:0008982">
    <property type="term" value="F:protein-N(PI)-phosphohistidine-sugar phosphotransferase activity"/>
    <property type="evidence" value="ECO:0007669"/>
    <property type="project" value="InterPro"/>
</dbReference>
<dbReference type="Gene3D" id="1.10.10.10">
    <property type="entry name" value="Winged helix-like DNA-binding domain superfamily/Winged helix DNA-binding domain"/>
    <property type="match status" value="2"/>
</dbReference>
<keyword evidence="1" id="KW-0808">Transferase</keyword>
<dbReference type="PROSITE" id="PS51099">
    <property type="entry name" value="PTS_EIIB_TYPE_2"/>
    <property type="match status" value="1"/>
</dbReference>
<dbReference type="PANTHER" id="PTHR30185">
    <property type="entry name" value="CRYPTIC BETA-GLUCOSIDE BGL OPERON ANTITERMINATOR"/>
    <property type="match status" value="1"/>
</dbReference>
<dbReference type="InterPro" id="IPR007737">
    <property type="entry name" value="Mga_HTH"/>
</dbReference>
<dbReference type="SUPFAM" id="SSF63520">
    <property type="entry name" value="PTS-regulatory domain, PRD"/>
    <property type="match status" value="2"/>
</dbReference>
<dbReference type="InterPro" id="IPR002178">
    <property type="entry name" value="PTS_EIIA_type-2_dom"/>
</dbReference>
<dbReference type="AlphaFoldDB" id="A0A5D8QFI3"/>
<dbReference type="PROSITE" id="PS51372">
    <property type="entry name" value="PRD_2"/>
    <property type="match status" value="2"/>
</dbReference>
<dbReference type="Pfam" id="PF05043">
    <property type="entry name" value="Mga"/>
    <property type="match status" value="1"/>
</dbReference>
<dbReference type="PANTHER" id="PTHR30185:SF18">
    <property type="entry name" value="TRANSCRIPTIONAL REGULATOR MTLR"/>
    <property type="match status" value="1"/>
</dbReference>